<comment type="subunit">
    <text evidence="5">Homodimer; the beta-strands of each monomer intercalate to form a hydrophobic core, while the alpha-helices form wings that extend away from the core.</text>
</comment>
<dbReference type="InterPro" id="IPR003751">
    <property type="entry name" value="CsrA"/>
</dbReference>
<dbReference type="HAMAP" id="MF_00167">
    <property type="entry name" value="CsrA"/>
    <property type="match status" value="1"/>
</dbReference>
<proteinExistence type="inferred from homology"/>
<evidence type="ECO:0000256" key="4">
    <source>
        <dbReference type="ARBA" id="ARBA00023159"/>
    </source>
</evidence>
<sequence>MLILTRRVGETLKIGDDISITVLGVKGNQVRIGIDAPRNVAVHREEIYERIQNEKLHLVNVDKKYAS</sequence>
<dbReference type="GO" id="GO:0005829">
    <property type="term" value="C:cytosol"/>
    <property type="evidence" value="ECO:0007669"/>
    <property type="project" value="TreeGrafter"/>
</dbReference>
<dbReference type="GO" id="GO:0006402">
    <property type="term" value="P:mRNA catabolic process"/>
    <property type="evidence" value="ECO:0007669"/>
    <property type="project" value="InterPro"/>
</dbReference>
<dbReference type="Gene3D" id="2.60.40.4380">
    <property type="entry name" value="Translational regulator CsrA"/>
    <property type="match status" value="1"/>
</dbReference>
<dbReference type="SUPFAM" id="SSF117130">
    <property type="entry name" value="CsrA-like"/>
    <property type="match status" value="1"/>
</dbReference>
<name>A0A7V2T1E3_LEUMU</name>
<evidence type="ECO:0000256" key="3">
    <source>
        <dbReference type="ARBA" id="ARBA00022884"/>
    </source>
</evidence>
<dbReference type="AlphaFoldDB" id="A0A7V2T1E3"/>
<keyword evidence="1 5" id="KW-0963">Cytoplasm</keyword>
<gene>
    <name evidence="5 6" type="primary">csrA</name>
    <name evidence="6" type="ORF">ENJ51_02110</name>
</gene>
<dbReference type="EMBL" id="DRMS01000085">
    <property type="protein sequence ID" value="HFC91588.1"/>
    <property type="molecule type" value="Genomic_DNA"/>
</dbReference>
<comment type="caution">
    <text evidence="6">The sequence shown here is derived from an EMBL/GenBank/DDBJ whole genome shotgun (WGS) entry which is preliminary data.</text>
</comment>
<dbReference type="PANTHER" id="PTHR34984">
    <property type="entry name" value="CARBON STORAGE REGULATOR"/>
    <property type="match status" value="1"/>
</dbReference>
<keyword evidence="5" id="KW-0678">Repressor</keyword>
<dbReference type="FunFam" id="2.60.40.4380:FF:000001">
    <property type="entry name" value="Translational regulator CsrA"/>
    <property type="match status" value="1"/>
</dbReference>
<comment type="function">
    <text evidence="5">A key translational regulator that binds mRNA to regulate translation initiation and/or mRNA stability. Mediates global changes in gene expression, shifting from rapid growth to stress survival by linking envelope stress, the stringent response and the catabolite repression systems. Usually binds in the 5'-UTR; binding at or near the Shine-Dalgarno sequence prevents ribosome-binding, repressing translation, binding elsewhere in the 5'-UTR can activate translation and/or stabilize the mRNA. Its function is antagonized by small RNA(s).</text>
</comment>
<keyword evidence="2 5" id="KW-0810">Translation regulation</keyword>
<dbReference type="NCBIfam" id="NF002469">
    <property type="entry name" value="PRK01712.1"/>
    <property type="match status" value="1"/>
</dbReference>
<dbReference type="NCBIfam" id="TIGR00202">
    <property type="entry name" value="csrA"/>
    <property type="match status" value="1"/>
</dbReference>
<dbReference type="GO" id="GO:0006109">
    <property type="term" value="P:regulation of carbohydrate metabolic process"/>
    <property type="evidence" value="ECO:0007669"/>
    <property type="project" value="UniProtKB-UniRule"/>
</dbReference>
<dbReference type="GO" id="GO:0045947">
    <property type="term" value="P:negative regulation of translational initiation"/>
    <property type="evidence" value="ECO:0007669"/>
    <property type="project" value="UniProtKB-UniRule"/>
</dbReference>
<dbReference type="InterPro" id="IPR036107">
    <property type="entry name" value="CsrA_sf"/>
</dbReference>
<dbReference type="GO" id="GO:0048027">
    <property type="term" value="F:mRNA 5'-UTR binding"/>
    <property type="evidence" value="ECO:0007669"/>
    <property type="project" value="UniProtKB-UniRule"/>
</dbReference>
<keyword evidence="3 5" id="KW-0694">RNA-binding</keyword>
<dbReference type="PANTHER" id="PTHR34984:SF1">
    <property type="entry name" value="CARBON STORAGE REGULATOR"/>
    <property type="match status" value="1"/>
</dbReference>
<keyword evidence="4 5" id="KW-0010">Activator</keyword>
<dbReference type="Proteomes" id="UP000885750">
    <property type="component" value="Unassembled WGS sequence"/>
</dbReference>
<dbReference type="GO" id="GO:0045948">
    <property type="term" value="P:positive regulation of translational initiation"/>
    <property type="evidence" value="ECO:0007669"/>
    <property type="project" value="UniProtKB-UniRule"/>
</dbReference>
<protein>
    <recommendedName>
        <fullName evidence="5">Translational regulator CsrA</fullName>
    </recommendedName>
    <alternativeName>
        <fullName evidence="5">Carbon storage regulator</fullName>
    </alternativeName>
</protein>
<comment type="subcellular location">
    <subcellularLocation>
        <location evidence="5">Cytoplasm</location>
    </subcellularLocation>
</comment>
<reference evidence="6" key="1">
    <citation type="journal article" date="2020" name="mSystems">
        <title>Genome- and Community-Level Interaction Insights into Carbon Utilization and Element Cycling Functions of Hydrothermarchaeota in Hydrothermal Sediment.</title>
        <authorList>
            <person name="Zhou Z."/>
            <person name="Liu Y."/>
            <person name="Xu W."/>
            <person name="Pan J."/>
            <person name="Luo Z.H."/>
            <person name="Li M."/>
        </authorList>
    </citation>
    <scope>NUCLEOTIDE SEQUENCE [LARGE SCALE GENOMIC DNA]</scope>
    <source>
        <strain evidence="6">HyVt-493</strain>
    </source>
</reference>
<evidence type="ECO:0000256" key="5">
    <source>
        <dbReference type="HAMAP-Rule" id="MF_00167"/>
    </source>
</evidence>
<organism evidence="6">
    <name type="scientific">Leucothrix mucor</name>
    <dbReference type="NCBI Taxonomy" id="45248"/>
    <lineage>
        <taxon>Bacteria</taxon>
        <taxon>Pseudomonadati</taxon>
        <taxon>Pseudomonadota</taxon>
        <taxon>Gammaproteobacteria</taxon>
        <taxon>Thiotrichales</taxon>
        <taxon>Thiotrichaceae</taxon>
        <taxon>Leucothrix</taxon>
    </lineage>
</organism>
<accession>A0A7V2T1E3</accession>
<evidence type="ECO:0000313" key="6">
    <source>
        <dbReference type="EMBL" id="HFC91588.1"/>
    </source>
</evidence>
<evidence type="ECO:0000256" key="2">
    <source>
        <dbReference type="ARBA" id="ARBA00022845"/>
    </source>
</evidence>
<dbReference type="Pfam" id="PF02599">
    <property type="entry name" value="CsrA"/>
    <property type="match status" value="1"/>
</dbReference>
<comment type="similarity">
    <text evidence="5">Belongs to the CsrA/RsmA family.</text>
</comment>
<evidence type="ECO:0000256" key="1">
    <source>
        <dbReference type="ARBA" id="ARBA00022490"/>
    </source>
</evidence>